<keyword evidence="2" id="KW-1185">Reference proteome</keyword>
<evidence type="ECO:0000313" key="2">
    <source>
        <dbReference type="Proteomes" id="UP001519503"/>
    </source>
</evidence>
<comment type="caution">
    <text evidence="1">The sequence shown here is derived from an EMBL/GenBank/DDBJ whole genome shotgun (WGS) entry which is preliminary data.</text>
</comment>
<dbReference type="RefSeq" id="WP_213820778.1">
    <property type="nucleotide sequence ID" value="NZ_JAAMFL010000002.1"/>
</dbReference>
<dbReference type="Proteomes" id="UP001519503">
    <property type="component" value="Unassembled WGS sequence"/>
</dbReference>
<dbReference type="EMBL" id="JAAMFL010000002">
    <property type="protein sequence ID" value="MBS9337140.1"/>
    <property type="molecule type" value="Genomic_DNA"/>
</dbReference>
<protein>
    <recommendedName>
        <fullName evidence="3">DUF4325 domain-containing protein</fullName>
    </recommendedName>
</protein>
<gene>
    <name evidence="1" type="ORF">G6R30_01495</name>
</gene>
<name>A0ABS5QVG7_9LACO</name>
<accession>A0ABS5QVG7</accession>
<evidence type="ECO:0000313" key="1">
    <source>
        <dbReference type="EMBL" id="MBS9337140.1"/>
    </source>
</evidence>
<sequence length="98" mass="11475">MNTTINLEFKYPFTRALAGDKLGKRTYKEQVAAILSEEEWQEEITICFPDSVYVIGTSFWHGFIDNMIDKIGYDGIRERVKFVTCSQELTDDLYEDLY</sequence>
<proteinExistence type="predicted"/>
<reference evidence="1 2" key="1">
    <citation type="submission" date="2020-02" db="EMBL/GenBank/DDBJ databases">
        <title>Fructobacillus sp. isolated from paper mulberry of Taiwan.</title>
        <authorList>
            <person name="Lin S.-T."/>
        </authorList>
    </citation>
    <scope>NUCLEOTIDE SEQUENCE [LARGE SCALE GENOMIC DNA]</scope>
    <source>
        <strain evidence="1 2">S1-1</strain>
    </source>
</reference>
<evidence type="ECO:0008006" key="3">
    <source>
        <dbReference type="Google" id="ProtNLM"/>
    </source>
</evidence>
<organism evidence="1 2">
    <name type="scientific">Fructobacillus parabroussonetiae</name>
    <dbReference type="NCBI Taxonomy" id="2713174"/>
    <lineage>
        <taxon>Bacteria</taxon>
        <taxon>Bacillati</taxon>
        <taxon>Bacillota</taxon>
        <taxon>Bacilli</taxon>
        <taxon>Lactobacillales</taxon>
        <taxon>Lactobacillaceae</taxon>
        <taxon>Fructobacillus</taxon>
    </lineage>
</organism>